<keyword evidence="1" id="KW-0812">Transmembrane</keyword>
<keyword evidence="1" id="KW-1133">Transmembrane helix</keyword>
<dbReference type="Proteomes" id="UP000800096">
    <property type="component" value="Unassembled WGS sequence"/>
</dbReference>
<keyword evidence="3" id="KW-1185">Reference proteome</keyword>
<feature type="transmembrane region" description="Helical" evidence="1">
    <location>
        <begin position="288"/>
        <end position="310"/>
    </location>
</feature>
<gene>
    <name evidence="2" type="ORF">BDU57DRAFT_508983</name>
</gene>
<proteinExistence type="predicted"/>
<feature type="transmembrane region" description="Helical" evidence="1">
    <location>
        <begin position="181"/>
        <end position="201"/>
    </location>
</feature>
<feature type="transmembrane region" description="Helical" evidence="1">
    <location>
        <begin position="42"/>
        <end position="61"/>
    </location>
</feature>
<reference evidence="2" key="1">
    <citation type="journal article" date="2020" name="Stud. Mycol.">
        <title>101 Dothideomycetes genomes: a test case for predicting lifestyles and emergence of pathogens.</title>
        <authorList>
            <person name="Haridas S."/>
            <person name="Albert R."/>
            <person name="Binder M."/>
            <person name="Bloem J."/>
            <person name="Labutti K."/>
            <person name="Salamov A."/>
            <person name="Andreopoulos B."/>
            <person name="Baker S."/>
            <person name="Barry K."/>
            <person name="Bills G."/>
            <person name="Bluhm B."/>
            <person name="Cannon C."/>
            <person name="Castanera R."/>
            <person name="Culley D."/>
            <person name="Daum C."/>
            <person name="Ezra D."/>
            <person name="Gonzalez J."/>
            <person name="Henrissat B."/>
            <person name="Kuo A."/>
            <person name="Liang C."/>
            <person name="Lipzen A."/>
            <person name="Lutzoni F."/>
            <person name="Magnuson J."/>
            <person name="Mondo S."/>
            <person name="Nolan M."/>
            <person name="Ohm R."/>
            <person name="Pangilinan J."/>
            <person name="Park H.-J."/>
            <person name="Ramirez L."/>
            <person name="Alfaro M."/>
            <person name="Sun H."/>
            <person name="Tritt A."/>
            <person name="Yoshinaga Y."/>
            <person name="Zwiers L.-H."/>
            <person name="Turgeon B."/>
            <person name="Goodwin S."/>
            <person name="Spatafora J."/>
            <person name="Crous P."/>
            <person name="Grigoriev I."/>
        </authorList>
    </citation>
    <scope>NUCLEOTIDE SEQUENCE</scope>
    <source>
        <strain evidence="2">HMLAC05119</strain>
    </source>
</reference>
<accession>A0A6A5QZE1</accession>
<sequence>MLILLALSTVALARPSRTSFLEPRSVANGPEYQPFFDSKSQFDVVTVLLLLGESTIWKVIWTRFRFRRCHWRQWVYPISPGWTLLASSLFTALQSSRGPPNVIFDRPPVDSLTSGLILTNLNSGASHSASNVIIQNIWQAWYMGPRAEHRIRRGKTRDVTREVAVLDVDIGNMKSPGHWTLYLQGVCLATQMSVSLVLGFFGWSFETFAAFLVTFVAQALFLAAITPRHKAWQHRDLTVHRRSPVMIHKGMDSMGLLFVRNVTVHGKDFSLEEYCWESQSTRDKRDGISVLVAGASFVIFVFQIVLVGWMSAPSRLLCFILGGMGLLTNSIEGAFEPDWAAVYSVAFTGEAFCEPESSTLMAAVGILLAGGFSARESVSKLLYPDNERFQNSRDTLRSIFSDTLCASCRQLIKEPVMTACLAAKGKPCQEELNARVYDFQNKQIRDGIAAVCHYLRSARGDRASPRIITKGPHQQYSWKK</sequence>
<name>A0A6A5QZE1_AMPQU</name>
<evidence type="ECO:0000313" key="2">
    <source>
        <dbReference type="EMBL" id="KAF1920599.1"/>
    </source>
</evidence>
<evidence type="ECO:0000256" key="1">
    <source>
        <dbReference type="SAM" id="Phobius"/>
    </source>
</evidence>
<keyword evidence="1" id="KW-0472">Membrane</keyword>
<dbReference type="AlphaFoldDB" id="A0A6A5QZE1"/>
<organism evidence="2 3">
    <name type="scientific">Ampelomyces quisqualis</name>
    <name type="common">Powdery mildew agent</name>
    <dbReference type="NCBI Taxonomy" id="50730"/>
    <lineage>
        <taxon>Eukaryota</taxon>
        <taxon>Fungi</taxon>
        <taxon>Dikarya</taxon>
        <taxon>Ascomycota</taxon>
        <taxon>Pezizomycotina</taxon>
        <taxon>Dothideomycetes</taxon>
        <taxon>Pleosporomycetidae</taxon>
        <taxon>Pleosporales</taxon>
        <taxon>Pleosporineae</taxon>
        <taxon>Phaeosphaeriaceae</taxon>
        <taxon>Ampelomyces</taxon>
    </lineage>
</organism>
<dbReference type="EMBL" id="ML979132">
    <property type="protein sequence ID" value="KAF1920599.1"/>
    <property type="molecule type" value="Genomic_DNA"/>
</dbReference>
<evidence type="ECO:0000313" key="3">
    <source>
        <dbReference type="Proteomes" id="UP000800096"/>
    </source>
</evidence>
<dbReference type="OrthoDB" id="5402776at2759"/>
<protein>
    <submittedName>
        <fullName evidence="2">Uncharacterized protein</fullName>
    </submittedName>
</protein>
<feature type="transmembrane region" description="Helical" evidence="1">
    <location>
        <begin position="207"/>
        <end position="225"/>
    </location>
</feature>